<protein>
    <submittedName>
        <fullName evidence="2">Uncharacterized protein</fullName>
    </submittedName>
</protein>
<dbReference type="EMBL" id="CAXAMM010013335">
    <property type="protein sequence ID" value="CAK9031044.1"/>
    <property type="molecule type" value="Genomic_DNA"/>
</dbReference>
<keyword evidence="3" id="KW-1185">Reference proteome</keyword>
<feature type="compositionally biased region" description="Polar residues" evidence="1">
    <location>
        <begin position="546"/>
        <end position="556"/>
    </location>
</feature>
<organism evidence="2 3">
    <name type="scientific">Durusdinium trenchii</name>
    <dbReference type="NCBI Taxonomy" id="1381693"/>
    <lineage>
        <taxon>Eukaryota</taxon>
        <taxon>Sar</taxon>
        <taxon>Alveolata</taxon>
        <taxon>Dinophyceae</taxon>
        <taxon>Suessiales</taxon>
        <taxon>Symbiodiniaceae</taxon>
        <taxon>Durusdinium</taxon>
    </lineage>
</organism>
<feature type="compositionally biased region" description="Basic and acidic residues" evidence="1">
    <location>
        <begin position="223"/>
        <end position="238"/>
    </location>
</feature>
<name>A0ABP0KYJ1_9DINO</name>
<feature type="compositionally biased region" description="Basic and acidic residues" evidence="1">
    <location>
        <begin position="159"/>
        <end position="171"/>
    </location>
</feature>
<feature type="compositionally biased region" description="Pro residues" evidence="1">
    <location>
        <begin position="730"/>
        <end position="743"/>
    </location>
</feature>
<reference evidence="2 3" key="1">
    <citation type="submission" date="2024-02" db="EMBL/GenBank/DDBJ databases">
        <authorList>
            <person name="Chen Y."/>
            <person name="Shah S."/>
            <person name="Dougan E. K."/>
            <person name="Thang M."/>
            <person name="Chan C."/>
        </authorList>
    </citation>
    <scope>NUCLEOTIDE SEQUENCE [LARGE SCALE GENOMIC DNA]</scope>
</reference>
<feature type="compositionally biased region" description="Low complexity" evidence="1">
    <location>
        <begin position="201"/>
        <end position="218"/>
    </location>
</feature>
<feature type="region of interest" description="Disordered" evidence="1">
    <location>
        <begin position="546"/>
        <end position="579"/>
    </location>
</feature>
<feature type="compositionally biased region" description="Polar residues" evidence="1">
    <location>
        <begin position="172"/>
        <end position="182"/>
    </location>
</feature>
<accession>A0ABP0KYJ1</accession>
<evidence type="ECO:0000256" key="1">
    <source>
        <dbReference type="SAM" id="MobiDB-lite"/>
    </source>
</evidence>
<gene>
    <name evidence="2" type="ORF">SCF082_LOCUS19459</name>
</gene>
<proteinExistence type="predicted"/>
<evidence type="ECO:0000313" key="3">
    <source>
        <dbReference type="Proteomes" id="UP001642464"/>
    </source>
</evidence>
<feature type="region of interest" description="Disordered" evidence="1">
    <location>
        <begin position="727"/>
        <end position="746"/>
    </location>
</feature>
<sequence>MSHVRTHADGAAGIWPNCPFADSQRICFQSLNPKKVLTAAFERYERYKRAQTVGEYLQVFKETPADIKFAKVDFQNDQKKGYLRLVTATPDAQPVELHAKGAAPAQEKEPKCSVGPSEVPGPLAKAAGPEQSQDGKADTVPAPEVSEVKSKSLVAQPKCPKEGKNGKRSLDSESSVAEQTKSIRPHSDGKAAGRVSPVKGQSDQSLLESLQDQSLSSLPHQTKKLEPKQKAARKEPKVKSQTSKPSKPSKPKSSKVLIARDLVRDVVTDYVEGQPDPPAKPVAGDTKSTGQTGSKDPMANRTDFVWVAYTGSHRYAHDPKLAQPLARSTGSRCDVCNRERHDRLYRVKCYTRRQQLDAVSESSNPRLMRPETYHVGSSCLERLLGQPVVQPQQIKQLRERLLRALEAQGFDDYQWVVPLWHLDDADGKKAFTDLMSAELARVIRARGADEETEKEHNQKKLHELATFEDRERYRQLRLNRVVVTRSKQIKQRLVWSSLVNSQSSKEEYKKAFGNAPVPDVLDDLLRVATQNTVTLARLGLQAFTPGPTTEFSTASPQEGPPAKKIKESDKVDDGKPSSAPIFTMTPASAAVARGEWDGVDSLETTSYEFSGFRRRILNRTYFVDQAQVINGRRSFWDEPHTVFMYWQSNSQRWAICQRWQRGSDLLGEVRKGRDLGWAYFRSPGLWAEFSGNQWSKVHVRTIVEQGTLPKSLLDQLATRQALQPAKSLPAIPPAMPVSMPPTTTPAIPLPDNVQAGAAFAYEDPVETIADTPPLVMAMPVEPCRDEDFLDICTPTP</sequence>
<feature type="compositionally biased region" description="Basic and acidic residues" evidence="1">
    <location>
        <begin position="564"/>
        <end position="575"/>
    </location>
</feature>
<dbReference type="Proteomes" id="UP001642464">
    <property type="component" value="Unassembled WGS sequence"/>
</dbReference>
<feature type="region of interest" description="Disordered" evidence="1">
    <location>
        <begin position="100"/>
        <end position="298"/>
    </location>
</feature>
<evidence type="ECO:0000313" key="2">
    <source>
        <dbReference type="EMBL" id="CAK9031044.1"/>
    </source>
</evidence>
<comment type="caution">
    <text evidence="2">The sequence shown here is derived from an EMBL/GenBank/DDBJ whole genome shotgun (WGS) entry which is preliminary data.</text>
</comment>